<dbReference type="Proteomes" id="UP001066276">
    <property type="component" value="Chromosome 1_1"/>
</dbReference>
<protein>
    <submittedName>
        <fullName evidence="2">Uncharacterized protein</fullName>
    </submittedName>
</protein>
<feature type="region of interest" description="Disordered" evidence="1">
    <location>
        <begin position="30"/>
        <end position="66"/>
    </location>
</feature>
<sequence>MTYRRGCEGTTHSLLPHDLNSRLCISSRRCPGPGSVQSPPRAGWAPPEQRRASPDARIKDSSSCVK</sequence>
<dbReference type="AlphaFoldDB" id="A0AAV7WJQ5"/>
<keyword evidence="3" id="KW-1185">Reference proteome</keyword>
<feature type="compositionally biased region" description="Basic and acidic residues" evidence="1">
    <location>
        <begin position="48"/>
        <end position="60"/>
    </location>
</feature>
<evidence type="ECO:0000313" key="2">
    <source>
        <dbReference type="EMBL" id="KAJ1212866.1"/>
    </source>
</evidence>
<dbReference type="EMBL" id="JANPWB010000001">
    <property type="protein sequence ID" value="KAJ1212866.1"/>
    <property type="molecule type" value="Genomic_DNA"/>
</dbReference>
<accession>A0AAV7WJQ5</accession>
<evidence type="ECO:0000313" key="3">
    <source>
        <dbReference type="Proteomes" id="UP001066276"/>
    </source>
</evidence>
<gene>
    <name evidence="2" type="ORF">NDU88_000510</name>
</gene>
<comment type="caution">
    <text evidence="2">The sequence shown here is derived from an EMBL/GenBank/DDBJ whole genome shotgun (WGS) entry which is preliminary data.</text>
</comment>
<evidence type="ECO:0000256" key="1">
    <source>
        <dbReference type="SAM" id="MobiDB-lite"/>
    </source>
</evidence>
<organism evidence="2 3">
    <name type="scientific">Pleurodeles waltl</name>
    <name type="common">Iberian ribbed newt</name>
    <dbReference type="NCBI Taxonomy" id="8319"/>
    <lineage>
        <taxon>Eukaryota</taxon>
        <taxon>Metazoa</taxon>
        <taxon>Chordata</taxon>
        <taxon>Craniata</taxon>
        <taxon>Vertebrata</taxon>
        <taxon>Euteleostomi</taxon>
        <taxon>Amphibia</taxon>
        <taxon>Batrachia</taxon>
        <taxon>Caudata</taxon>
        <taxon>Salamandroidea</taxon>
        <taxon>Salamandridae</taxon>
        <taxon>Pleurodelinae</taxon>
        <taxon>Pleurodeles</taxon>
    </lineage>
</organism>
<reference evidence="2" key="1">
    <citation type="journal article" date="2022" name="bioRxiv">
        <title>Sequencing and chromosome-scale assembly of the giantPleurodeles waltlgenome.</title>
        <authorList>
            <person name="Brown T."/>
            <person name="Elewa A."/>
            <person name="Iarovenko S."/>
            <person name="Subramanian E."/>
            <person name="Araus A.J."/>
            <person name="Petzold A."/>
            <person name="Susuki M."/>
            <person name="Suzuki K.-i.T."/>
            <person name="Hayashi T."/>
            <person name="Toyoda A."/>
            <person name="Oliveira C."/>
            <person name="Osipova E."/>
            <person name="Leigh N.D."/>
            <person name="Simon A."/>
            <person name="Yun M.H."/>
        </authorList>
    </citation>
    <scope>NUCLEOTIDE SEQUENCE</scope>
    <source>
        <strain evidence="2">20211129_DDA</strain>
        <tissue evidence="2">Liver</tissue>
    </source>
</reference>
<proteinExistence type="predicted"/>
<name>A0AAV7WJQ5_PLEWA</name>